<reference evidence="1 2" key="1">
    <citation type="submission" date="2017-09" db="EMBL/GenBank/DDBJ databases">
        <authorList>
            <person name="Ehlers B."/>
            <person name="Leendertz F.H."/>
        </authorList>
    </citation>
    <scope>NUCLEOTIDE SEQUENCE [LARGE SCALE GENOMIC DNA]</scope>
    <source>
        <strain evidence="1 2">CGMCC 4.6857</strain>
    </source>
</reference>
<keyword evidence="2" id="KW-1185">Reference proteome</keyword>
<organism evidence="1 2">
    <name type="scientific">Paractinoplanes atraurantiacus</name>
    <dbReference type="NCBI Taxonomy" id="1036182"/>
    <lineage>
        <taxon>Bacteria</taxon>
        <taxon>Bacillati</taxon>
        <taxon>Actinomycetota</taxon>
        <taxon>Actinomycetes</taxon>
        <taxon>Micromonosporales</taxon>
        <taxon>Micromonosporaceae</taxon>
        <taxon>Paractinoplanes</taxon>
    </lineage>
</organism>
<dbReference type="Proteomes" id="UP000219612">
    <property type="component" value="Unassembled WGS sequence"/>
</dbReference>
<sequence>MTAVCELAAFLRAAGPVRMPSRMCCVAALVGREAPDAVAELCETRSGDVLDLDDADLLTPAAAS</sequence>
<protein>
    <submittedName>
        <fullName evidence="1">Uncharacterized protein</fullName>
    </submittedName>
</protein>
<dbReference type="EMBL" id="OBDY01000038">
    <property type="protein sequence ID" value="SNY70898.1"/>
    <property type="molecule type" value="Genomic_DNA"/>
</dbReference>
<proteinExistence type="predicted"/>
<dbReference type="RefSeq" id="WP_097328475.1">
    <property type="nucleotide sequence ID" value="NZ_OBDY01000038.1"/>
</dbReference>
<name>A0A285KE83_9ACTN</name>
<dbReference type="AlphaFoldDB" id="A0A285KE83"/>
<gene>
    <name evidence="1" type="ORF">SAMN05421748_13884</name>
</gene>
<accession>A0A285KE83</accession>
<evidence type="ECO:0000313" key="1">
    <source>
        <dbReference type="EMBL" id="SNY70898.1"/>
    </source>
</evidence>
<evidence type="ECO:0000313" key="2">
    <source>
        <dbReference type="Proteomes" id="UP000219612"/>
    </source>
</evidence>